<dbReference type="STRING" id="497965.Cyan7822_4707"/>
<organism evidence="2 3">
    <name type="scientific">Gloeothece verrucosa (strain PCC 7822)</name>
    <name type="common">Cyanothece sp. (strain PCC 7822)</name>
    <dbReference type="NCBI Taxonomy" id="497965"/>
    <lineage>
        <taxon>Bacteria</taxon>
        <taxon>Bacillati</taxon>
        <taxon>Cyanobacteriota</taxon>
        <taxon>Cyanophyceae</taxon>
        <taxon>Oscillatoriophycideae</taxon>
        <taxon>Chroococcales</taxon>
        <taxon>Aphanothecaceae</taxon>
        <taxon>Gloeothece</taxon>
        <taxon>Gloeothece verrucosa</taxon>
    </lineage>
</organism>
<dbReference type="KEGG" id="cyj:Cyan7822_4707"/>
<keyword evidence="1" id="KW-0732">Signal</keyword>
<dbReference type="eggNOG" id="ENOG502ZJG1">
    <property type="taxonomic scope" value="Bacteria"/>
</dbReference>
<dbReference type="AlphaFoldDB" id="E0UEP3"/>
<proteinExistence type="predicted"/>
<dbReference type="HOGENOM" id="CLU_1774730_0_0_3"/>
<dbReference type="OrthoDB" id="574721at2"/>
<dbReference type="EMBL" id="CP002198">
    <property type="protein sequence ID" value="ADN16611.1"/>
    <property type="molecule type" value="Genomic_DNA"/>
</dbReference>
<evidence type="ECO:0000256" key="1">
    <source>
        <dbReference type="SAM" id="SignalP"/>
    </source>
</evidence>
<dbReference type="RefSeq" id="WP_013324651.1">
    <property type="nucleotide sequence ID" value="NC_014501.1"/>
</dbReference>
<gene>
    <name evidence="2" type="ordered locus">Cyan7822_4707</name>
</gene>
<sequence>MKTAKKNQFAFVAMVLIQILSLFSLSLPATAQKVGTVKCSVSNGKANKRTMSAASLSATRTGFNLNFSDEMGDYLLELNNKLIIQEAQTLGSDEPAMWNLVGYYSSPTPVSIDRDGYFSISMMVSTRSTCTFKGQLTFAPGAKEKLFGP</sequence>
<protein>
    <submittedName>
        <fullName evidence="2">Uncharacterized protein</fullName>
    </submittedName>
</protein>
<name>E0UEP3_GLOV7</name>
<evidence type="ECO:0000313" key="3">
    <source>
        <dbReference type="Proteomes" id="UP000008206"/>
    </source>
</evidence>
<dbReference type="Proteomes" id="UP000008206">
    <property type="component" value="Chromosome"/>
</dbReference>
<accession>E0UEP3</accession>
<reference evidence="3" key="1">
    <citation type="journal article" date="2011" name="MBio">
        <title>Novel metabolic attributes of the genus Cyanothece, comprising a group of unicellular nitrogen-fixing Cyanobacteria.</title>
        <authorList>
            <person name="Bandyopadhyay A."/>
            <person name="Elvitigala T."/>
            <person name="Welsh E."/>
            <person name="Stockel J."/>
            <person name="Liberton M."/>
            <person name="Min H."/>
            <person name="Sherman L.A."/>
            <person name="Pakrasi H.B."/>
        </authorList>
    </citation>
    <scope>NUCLEOTIDE SEQUENCE [LARGE SCALE GENOMIC DNA]</scope>
    <source>
        <strain evidence="3">PCC 7822</strain>
    </source>
</reference>
<evidence type="ECO:0000313" key="2">
    <source>
        <dbReference type="EMBL" id="ADN16611.1"/>
    </source>
</evidence>
<feature type="chain" id="PRO_5003141298" evidence="1">
    <location>
        <begin position="32"/>
        <end position="149"/>
    </location>
</feature>
<feature type="signal peptide" evidence="1">
    <location>
        <begin position="1"/>
        <end position="31"/>
    </location>
</feature>
<keyword evidence="3" id="KW-1185">Reference proteome</keyword>